<accession>E1X052</accession>
<dbReference type="InterPro" id="IPR036069">
    <property type="entry name" value="DUF34/NIF3_sf"/>
</dbReference>
<feature type="binding site" evidence="3">
    <location>
        <position position="66"/>
    </location>
    <ligand>
        <name>a divalent metal cation</name>
        <dbReference type="ChEBI" id="CHEBI:60240"/>
        <label>1</label>
    </ligand>
</feature>
<comment type="similarity">
    <text evidence="1">Belongs to the GTP cyclohydrolase I type 2/NIF3 family.</text>
</comment>
<dbReference type="STRING" id="862908.BMS_1416"/>
<gene>
    <name evidence="4" type="ordered locus">BMS_1416</name>
</gene>
<sequence length="256" mass="28456">MSVVKRKDLEKFLNNLLNIYEYQDYGPNGLQVEGVDEVSKVAFAVSATRHSINEAAKNGANALIVHHGLFWKFHGTRALKGPFAKRVFPLVRNEINLFGYHLPLDAHLEVGNAAGIAKLLKMTDVTPFGDYKGSPTGLRGKLPKKYKREELAKELESILNHKVIFSIPQEQEEIRTLAIITGGANSEWAGAMRLGLDAYLTGEMSEHDWHESAEGGVTMFAGGHNATEQFGVQLLMKEVEREFGLECFFIESQNPA</sequence>
<organism evidence="4 5">
    <name type="scientific">Halobacteriovorax marinus (strain ATCC BAA-682 / DSM 15412 / SJ)</name>
    <name type="common">Bacteriovorax marinus</name>
    <dbReference type="NCBI Taxonomy" id="862908"/>
    <lineage>
        <taxon>Bacteria</taxon>
        <taxon>Pseudomonadati</taxon>
        <taxon>Bdellovibrionota</taxon>
        <taxon>Bacteriovoracia</taxon>
        <taxon>Bacteriovoracales</taxon>
        <taxon>Halobacteriovoraceae</taxon>
        <taxon>Halobacteriovorax</taxon>
    </lineage>
</organism>
<dbReference type="KEGG" id="bmx:BMS_1416"/>
<evidence type="ECO:0000313" key="4">
    <source>
        <dbReference type="EMBL" id="CBW26279.1"/>
    </source>
</evidence>
<dbReference type="HOGENOM" id="CLU_037423_3_0_7"/>
<dbReference type="EMBL" id="FQ312005">
    <property type="protein sequence ID" value="CBW26279.1"/>
    <property type="molecule type" value="Genomic_DNA"/>
</dbReference>
<dbReference type="PANTHER" id="PTHR13799:SF14">
    <property type="entry name" value="GTP CYCLOHYDROLASE 1 TYPE 2 HOMOLOG"/>
    <property type="match status" value="1"/>
</dbReference>
<evidence type="ECO:0008006" key="6">
    <source>
        <dbReference type="Google" id="ProtNLM"/>
    </source>
</evidence>
<keyword evidence="2 3" id="KW-0479">Metal-binding</keyword>
<dbReference type="InterPro" id="IPR002678">
    <property type="entry name" value="DUF34/NIF3"/>
</dbReference>
<evidence type="ECO:0000313" key="5">
    <source>
        <dbReference type="Proteomes" id="UP000008963"/>
    </source>
</evidence>
<dbReference type="SUPFAM" id="SSF102705">
    <property type="entry name" value="NIF3 (NGG1p interacting factor 3)-like"/>
    <property type="match status" value="1"/>
</dbReference>
<dbReference type="PATRIC" id="fig|862908.3.peg.1348"/>
<proteinExistence type="inferred from homology"/>
<evidence type="ECO:0000256" key="2">
    <source>
        <dbReference type="ARBA" id="ARBA00022723"/>
    </source>
</evidence>
<evidence type="ECO:0000256" key="3">
    <source>
        <dbReference type="PIRSR" id="PIRSR602678-1"/>
    </source>
</evidence>
<dbReference type="GO" id="GO:0005737">
    <property type="term" value="C:cytoplasm"/>
    <property type="evidence" value="ECO:0007669"/>
    <property type="project" value="TreeGrafter"/>
</dbReference>
<dbReference type="OrthoDB" id="9800881at2"/>
<dbReference type="Gene3D" id="3.40.1390.30">
    <property type="entry name" value="NIF3 (NGG1p interacting factor 3)-like"/>
    <property type="match status" value="2"/>
</dbReference>
<dbReference type="eggNOG" id="COG0327">
    <property type="taxonomic scope" value="Bacteria"/>
</dbReference>
<dbReference type="Proteomes" id="UP000008963">
    <property type="component" value="Chromosome"/>
</dbReference>
<feature type="binding site" evidence="3">
    <location>
        <position position="105"/>
    </location>
    <ligand>
        <name>a divalent metal cation</name>
        <dbReference type="ChEBI" id="CHEBI:60240"/>
        <label>1</label>
    </ligand>
</feature>
<feature type="binding site" evidence="3">
    <location>
        <position position="224"/>
    </location>
    <ligand>
        <name>a divalent metal cation</name>
        <dbReference type="ChEBI" id="CHEBI:60240"/>
        <label>1</label>
    </ligand>
</feature>
<dbReference type="NCBIfam" id="TIGR00486">
    <property type="entry name" value="YbgI_SA1388"/>
    <property type="match status" value="1"/>
</dbReference>
<dbReference type="AlphaFoldDB" id="E1X052"/>
<feature type="binding site" evidence="3">
    <location>
        <position position="67"/>
    </location>
    <ligand>
        <name>a divalent metal cation</name>
        <dbReference type="ChEBI" id="CHEBI:60240"/>
        <label>1</label>
    </ligand>
</feature>
<feature type="binding site" evidence="3">
    <location>
        <position position="228"/>
    </location>
    <ligand>
        <name>a divalent metal cation</name>
        <dbReference type="ChEBI" id="CHEBI:60240"/>
        <label>1</label>
    </ligand>
</feature>
<dbReference type="Pfam" id="PF01784">
    <property type="entry name" value="DUF34_NIF3"/>
    <property type="match status" value="1"/>
</dbReference>
<dbReference type="GO" id="GO:0046872">
    <property type="term" value="F:metal ion binding"/>
    <property type="evidence" value="ECO:0007669"/>
    <property type="project" value="UniProtKB-KW"/>
</dbReference>
<protein>
    <recommendedName>
        <fullName evidence="6">Nif3-like dinuclear metal center hexameric protein</fullName>
    </recommendedName>
</protein>
<reference evidence="5" key="1">
    <citation type="journal article" date="2013" name="ISME J.">
        <title>A small predatory core genome in the divergent marine Bacteriovorax marinus SJ and the terrestrial Bdellovibrio bacteriovorus.</title>
        <authorList>
            <person name="Crossman L.C."/>
            <person name="Chen H."/>
            <person name="Cerdeno-Tarraga A.M."/>
            <person name="Brooks K."/>
            <person name="Quail M.A."/>
            <person name="Pineiro S.A."/>
            <person name="Hobley L."/>
            <person name="Sockett R.E."/>
            <person name="Bentley S.D."/>
            <person name="Parkhill J."/>
            <person name="Williams H.N."/>
            <person name="Stine O.C."/>
        </authorList>
    </citation>
    <scope>NUCLEOTIDE SEQUENCE [LARGE SCALE GENOMIC DNA]</scope>
    <source>
        <strain evidence="5">ATCC BAA-682 / DSM 15412 / SJ</strain>
    </source>
</reference>
<dbReference type="RefSeq" id="WP_014244063.1">
    <property type="nucleotide sequence ID" value="NC_016620.1"/>
</dbReference>
<dbReference type="PANTHER" id="PTHR13799">
    <property type="entry name" value="NGG1 INTERACTING FACTOR 3"/>
    <property type="match status" value="1"/>
</dbReference>
<keyword evidence="5" id="KW-1185">Reference proteome</keyword>
<evidence type="ECO:0000256" key="1">
    <source>
        <dbReference type="ARBA" id="ARBA00006964"/>
    </source>
</evidence>
<name>E1X052_HALMS</name>